<dbReference type="InterPro" id="IPR018674">
    <property type="entry name" value="DUF2142_membrane"/>
</dbReference>
<sequence>MLFWLSLLAWALSSPVGSSPDDDFHLSSIWCGLGDRQGLCEPSGDPTSRLVPAQIADKPCFAFEPRTPASCVRHVDAGLSEAVWMNADGSYPRLFYAAMATVASDDVGVSVVAMRALNALLGVVLLVAAFWLLPTSLRPALVLSVTATLVPFGLFLMPSTNPSSWAYLSGALVLLCLYGSMKSEGRRRAALGAMAWLAAVLGAGARADSAVFTVFALFLAWLLAGRSVRRPIGPLLTSAVILLCVVALFLSAGQAGSASSGLANDDPALTTAQHVANLIFIPVIMWGGILGWGRLGTLGWLDTPLPGVVPMFTIAAVMVVLGHGLRGAGRRRMMAFVLVVIALWVIPFVLLAQTHAILGSHVQSRYMLPLFVMAVAIATVGVPASRWTGWMSWFVAGAVAIAGSFALHANLRRYTAGVGPFSLDPGGDSRWWWDSTPSPLAVWLIGTVAFALALVVLVVQLRRVAGTSTGTTVEGPGKAPVARSVV</sequence>
<organism evidence="2 3">
    <name type="scientific">Aeromicrobium senzhongii</name>
    <dbReference type="NCBI Taxonomy" id="2663859"/>
    <lineage>
        <taxon>Bacteria</taxon>
        <taxon>Bacillati</taxon>
        <taxon>Actinomycetota</taxon>
        <taxon>Actinomycetes</taxon>
        <taxon>Propionibacteriales</taxon>
        <taxon>Nocardioidaceae</taxon>
        <taxon>Aeromicrobium</taxon>
    </lineage>
</organism>
<dbReference type="AlphaFoldDB" id="A0A8I0EVZ1"/>
<feature type="transmembrane region" description="Helical" evidence="1">
    <location>
        <begin position="305"/>
        <end position="322"/>
    </location>
</feature>
<accession>A0A8I0EVZ1</accession>
<feature type="transmembrane region" description="Helical" evidence="1">
    <location>
        <begin position="274"/>
        <end position="293"/>
    </location>
</feature>
<dbReference type="Proteomes" id="UP000620591">
    <property type="component" value="Unassembled WGS sequence"/>
</dbReference>
<dbReference type="RefSeq" id="WP_187769235.1">
    <property type="nucleotide sequence ID" value="NZ_JACTVM010000002.1"/>
</dbReference>
<keyword evidence="1" id="KW-0812">Transmembrane</keyword>
<feature type="transmembrane region" description="Helical" evidence="1">
    <location>
        <begin position="164"/>
        <end position="181"/>
    </location>
</feature>
<dbReference type="Pfam" id="PF09913">
    <property type="entry name" value="DUF2142"/>
    <property type="match status" value="1"/>
</dbReference>
<feature type="transmembrane region" description="Helical" evidence="1">
    <location>
        <begin position="440"/>
        <end position="459"/>
    </location>
</feature>
<dbReference type="EMBL" id="JACTVM010000002">
    <property type="protein sequence ID" value="MBC9226347.1"/>
    <property type="molecule type" value="Genomic_DNA"/>
</dbReference>
<feature type="transmembrane region" description="Helical" evidence="1">
    <location>
        <begin position="334"/>
        <end position="354"/>
    </location>
</feature>
<protein>
    <submittedName>
        <fullName evidence="2">DUF2142 domain-containing protein</fullName>
    </submittedName>
</protein>
<reference evidence="2" key="1">
    <citation type="submission" date="2020-09" db="EMBL/GenBank/DDBJ databases">
        <title>Novel species in genus Aeromicrobium.</title>
        <authorList>
            <person name="Zhang G."/>
        </authorList>
    </citation>
    <scope>NUCLEOTIDE SEQUENCE</scope>
    <source>
        <strain evidence="2">Zg-636</strain>
    </source>
</reference>
<feature type="transmembrane region" description="Helical" evidence="1">
    <location>
        <begin position="391"/>
        <end position="411"/>
    </location>
</feature>
<evidence type="ECO:0000256" key="1">
    <source>
        <dbReference type="SAM" id="Phobius"/>
    </source>
</evidence>
<keyword evidence="1" id="KW-0472">Membrane</keyword>
<gene>
    <name evidence="2" type="ORF">IBG24_08470</name>
</gene>
<evidence type="ECO:0000313" key="3">
    <source>
        <dbReference type="Proteomes" id="UP000620591"/>
    </source>
</evidence>
<evidence type="ECO:0000313" key="2">
    <source>
        <dbReference type="EMBL" id="MBC9226347.1"/>
    </source>
</evidence>
<feature type="transmembrane region" description="Helical" evidence="1">
    <location>
        <begin position="366"/>
        <end position="384"/>
    </location>
</feature>
<keyword evidence="1" id="KW-1133">Transmembrane helix</keyword>
<comment type="caution">
    <text evidence="2">The sequence shown here is derived from an EMBL/GenBank/DDBJ whole genome shotgun (WGS) entry which is preliminary data.</text>
</comment>
<feature type="transmembrane region" description="Helical" evidence="1">
    <location>
        <begin position="235"/>
        <end position="253"/>
    </location>
</feature>
<proteinExistence type="predicted"/>
<feature type="transmembrane region" description="Helical" evidence="1">
    <location>
        <begin position="140"/>
        <end position="158"/>
    </location>
</feature>
<feature type="transmembrane region" description="Helical" evidence="1">
    <location>
        <begin position="193"/>
        <end position="223"/>
    </location>
</feature>
<feature type="transmembrane region" description="Helical" evidence="1">
    <location>
        <begin position="112"/>
        <end position="133"/>
    </location>
</feature>
<name>A0A8I0EVZ1_9ACTN</name>